<evidence type="ECO:0000313" key="3">
    <source>
        <dbReference type="EMBL" id="QQM42350.1"/>
    </source>
</evidence>
<feature type="domain" description="eCIS core" evidence="2">
    <location>
        <begin position="157"/>
        <end position="229"/>
    </location>
</feature>
<protein>
    <submittedName>
        <fullName evidence="3">DUF4157 domain-containing protein</fullName>
    </submittedName>
</protein>
<feature type="region of interest" description="Disordered" evidence="1">
    <location>
        <begin position="131"/>
        <end position="162"/>
    </location>
</feature>
<dbReference type="Proteomes" id="UP000595636">
    <property type="component" value="Chromosome"/>
</dbReference>
<dbReference type="InterPro" id="IPR044929">
    <property type="entry name" value="DNA/RNA_non-sp_Endonuclease_sf"/>
</dbReference>
<dbReference type="EMBL" id="CP066831">
    <property type="protein sequence ID" value="QQM42350.1"/>
    <property type="molecule type" value="Genomic_DNA"/>
</dbReference>
<reference evidence="3 4" key="1">
    <citation type="submission" date="2020-12" db="EMBL/GenBank/DDBJ databases">
        <title>A novel species.</title>
        <authorList>
            <person name="Li K."/>
        </authorList>
    </citation>
    <scope>NUCLEOTIDE SEQUENCE [LARGE SCALE GENOMIC DNA]</scope>
    <source>
        <strain evidence="3 4">ZYC-3</strain>
    </source>
</reference>
<dbReference type="AlphaFoldDB" id="A0A7T7KXK9"/>
<evidence type="ECO:0000259" key="2">
    <source>
        <dbReference type="Pfam" id="PF13699"/>
    </source>
</evidence>
<gene>
    <name evidence="3" type="ORF">JEQ17_24910</name>
</gene>
<dbReference type="Pfam" id="PF13699">
    <property type="entry name" value="eCIS_core"/>
    <property type="match status" value="1"/>
</dbReference>
<evidence type="ECO:0000313" key="4">
    <source>
        <dbReference type="Proteomes" id="UP000595636"/>
    </source>
</evidence>
<feature type="compositionally biased region" description="Basic and acidic residues" evidence="1">
    <location>
        <begin position="82"/>
        <end position="96"/>
    </location>
</feature>
<keyword evidence="4" id="KW-1185">Reference proteome</keyword>
<feature type="compositionally biased region" description="Low complexity" evidence="1">
    <location>
        <begin position="18"/>
        <end position="32"/>
    </location>
</feature>
<dbReference type="Gene3D" id="3.40.570.10">
    <property type="entry name" value="Extracellular Endonuclease, subunit A"/>
    <property type="match status" value="1"/>
</dbReference>
<dbReference type="KEGG" id="slf:JEQ17_24910"/>
<organism evidence="3 4">
    <name type="scientific">Streptomyces liliifuscus</name>
    <dbReference type="NCBI Taxonomy" id="2797636"/>
    <lineage>
        <taxon>Bacteria</taxon>
        <taxon>Bacillati</taxon>
        <taxon>Actinomycetota</taxon>
        <taxon>Actinomycetes</taxon>
        <taxon>Kitasatosporales</taxon>
        <taxon>Streptomycetaceae</taxon>
        <taxon>Streptomyces</taxon>
    </lineage>
</organism>
<accession>A0A7T7KXK9</accession>
<dbReference type="InterPro" id="IPR025295">
    <property type="entry name" value="eCIS_core_dom"/>
</dbReference>
<sequence length="459" mass="48670">MLCSPRGTRQDASHPHARSASSETSSGACSRAELLPGRAVRGRNLPAEPGALPVRLPPRPSPYTPLARKADGPAVEGSAVRAQEERTDKAGGRDSAARPAPARTTADRLLVLQRAAGNAAVARAVGQQRHEHDANCGHGPSVQRSAVHQVLRSSGRPLDTPLRTEMESRFGGVDFSGVRLHTDPVAQRSATEIGARAYTSGSHVVLGPGGTDKLTLAHELKHVLQQSQGSVPGTDNGNGLRVSNPGDHAEQEAEATARQVMSAPVQRVAEDEPSATASEPFVGDAVQRAYVGYPYVQYGGLYQGAGTFMRAELHPGQIAKGSSPKVKPSWWPTGSGATAKWFSKNMVQGHLLNEIVGGPGNTMSNLTPLTKSGNSRHHSMAEYNVKKEIRNGNIVEYEVQAHYGTVSGAALGATGSVAADIDAYYSTMIPERLTAEATVYDPQGNFLYGESWVVHNEKH</sequence>
<name>A0A7T7KXK9_9ACTN</name>
<proteinExistence type="predicted"/>
<feature type="region of interest" description="Disordered" evidence="1">
    <location>
        <begin position="1"/>
        <end position="105"/>
    </location>
</feature>
<feature type="compositionally biased region" description="Polar residues" evidence="1">
    <location>
        <begin position="227"/>
        <end position="237"/>
    </location>
</feature>
<evidence type="ECO:0000256" key="1">
    <source>
        <dbReference type="SAM" id="MobiDB-lite"/>
    </source>
</evidence>
<feature type="region of interest" description="Disordered" evidence="1">
    <location>
        <begin position="227"/>
        <end position="256"/>
    </location>
</feature>